<evidence type="ECO:0000259" key="9">
    <source>
        <dbReference type="Pfam" id="PF00909"/>
    </source>
</evidence>
<reference evidence="10 11" key="1">
    <citation type="journal article" date="2022" name="Allergy">
        <title>Genome assembly and annotation of Periplaneta americana reveal a comprehensive cockroach allergen profile.</title>
        <authorList>
            <person name="Wang L."/>
            <person name="Xiong Q."/>
            <person name="Saelim N."/>
            <person name="Wang L."/>
            <person name="Nong W."/>
            <person name="Wan A.T."/>
            <person name="Shi M."/>
            <person name="Liu X."/>
            <person name="Cao Q."/>
            <person name="Hui J.H.L."/>
            <person name="Sookrung N."/>
            <person name="Leung T.F."/>
            <person name="Tungtrongchitr A."/>
            <person name="Tsui S.K.W."/>
        </authorList>
    </citation>
    <scope>NUCLEOTIDE SEQUENCE [LARGE SCALE GENOMIC DNA]</scope>
    <source>
        <strain evidence="10">PWHHKU_190912</strain>
    </source>
</reference>
<dbReference type="Pfam" id="PF00909">
    <property type="entry name" value="Ammonium_transp"/>
    <property type="match status" value="1"/>
</dbReference>
<evidence type="ECO:0000313" key="10">
    <source>
        <dbReference type="EMBL" id="KAJ4445500.1"/>
    </source>
</evidence>
<comment type="caution">
    <text evidence="10">The sequence shown here is derived from an EMBL/GenBank/DDBJ whole genome shotgun (WGS) entry which is preliminary data.</text>
</comment>
<keyword evidence="6 8" id="KW-0472">Membrane</keyword>
<dbReference type="Proteomes" id="UP001148838">
    <property type="component" value="Unassembled WGS sequence"/>
</dbReference>
<accession>A0ABQ8TIJ1</accession>
<evidence type="ECO:0000256" key="8">
    <source>
        <dbReference type="SAM" id="Phobius"/>
    </source>
</evidence>
<name>A0ABQ8TIJ1_PERAM</name>
<evidence type="ECO:0000256" key="3">
    <source>
        <dbReference type="ARBA" id="ARBA00022448"/>
    </source>
</evidence>
<dbReference type="InterPro" id="IPR029020">
    <property type="entry name" value="Ammonium/urea_transptr"/>
</dbReference>
<dbReference type="Gene3D" id="1.10.3430.10">
    <property type="entry name" value="Ammonium transporter AmtB like domains"/>
    <property type="match status" value="2"/>
</dbReference>
<keyword evidence="4 8" id="KW-0812">Transmembrane</keyword>
<feature type="transmembrane region" description="Helical" evidence="8">
    <location>
        <begin position="192"/>
        <end position="211"/>
    </location>
</feature>
<dbReference type="SUPFAM" id="SSF111352">
    <property type="entry name" value="Ammonium transporter"/>
    <property type="match status" value="1"/>
</dbReference>
<feature type="transmembrane region" description="Helical" evidence="8">
    <location>
        <begin position="165"/>
        <end position="186"/>
    </location>
</feature>
<evidence type="ECO:0000256" key="4">
    <source>
        <dbReference type="ARBA" id="ARBA00022692"/>
    </source>
</evidence>
<feature type="transmembrane region" description="Helical" evidence="8">
    <location>
        <begin position="21"/>
        <end position="41"/>
    </location>
</feature>
<protein>
    <recommendedName>
        <fullName evidence="9">Ammonium transporter AmtB-like domain-containing protein</fullName>
    </recommendedName>
</protein>
<dbReference type="InterPro" id="IPR018047">
    <property type="entry name" value="Ammonium_transpt_CS"/>
</dbReference>
<evidence type="ECO:0000256" key="7">
    <source>
        <dbReference type="ARBA" id="ARBA00023177"/>
    </source>
</evidence>
<keyword evidence="3" id="KW-0813">Transport</keyword>
<gene>
    <name evidence="10" type="ORF">ANN_12180</name>
</gene>
<comment type="similarity">
    <text evidence="2">Belongs to the ammonia transporter channel (TC 1.A.11.2) family.</text>
</comment>
<keyword evidence="11" id="KW-1185">Reference proteome</keyword>
<keyword evidence="7" id="KW-0924">Ammonia transport</keyword>
<evidence type="ECO:0000313" key="11">
    <source>
        <dbReference type="Proteomes" id="UP001148838"/>
    </source>
</evidence>
<evidence type="ECO:0000256" key="2">
    <source>
        <dbReference type="ARBA" id="ARBA00005887"/>
    </source>
</evidence>
<comment type="subcellular location">
    <subcellularLocation>
        <location evidence="1">Membrane</location>
        <topology evidence="1">Multi-pass membrane protein</topology>
    </subcellularLocation>
</comment>
<feature type="transmembrane region" description="Helical" evidence="8">
    <location>
        <begin position="61"/>
        <end position="78"/>
    </location>
</feature>
<keyword evidence="5 8" id="KW-1133">Transmembrane helix</keyword>
<dbReference type="PANTHER" id="PTHR11730">
    <property type="entry name" value="AMMONIUM TRANSPORTER"/>
    <property type="match status" value="1"/>
</dbReference>
<proteinExistence type="inferred from homology"/>
<sequence length="353" mass="38163">MQCGFACLEAGAVRSKNTTNIIMKNIMDICIIYPPISHWVWSEIGWLNQLGYIDFSGCGPVHLLGGVCSFFGAVFLGPRLGRFRSKYDSEKEEIVGHSIPLVGIGGMILITGFLAFNGGSLGTMTNPGDGEIIARVISNTVLGGTGGGITILLATKIGLFGPATWNFSMTLNCALIGMVSVCAGVNNMAMWASFLCGVTAGPVYMLIHYAMLWCKVDDPLDAVAVHFGGGLWGLIAASLFANNGFVFGVTHESAMVHLSSQNDRRRCYHSVGVSRVLHHVRDTESLGKLRVSEEDERRGLDIAMHNEPGYHPMGWKTYPALGSRKSSVNISVLPTLDSSLTTKKHRSEYETKL</sequence>
<dbReference type="PROSITE" id="PS01219">
    <property type="entry name" value="AMMONIUM_TRANSP"/>
    <property type="match status" value="1"/>
</dbReference>
<dbReference type="PANTHER" id="PTHR11730:SF6">
    <property type="entry name" value="AMMONIUM TRANSPORTER"/>
    <property type="match status" value="1"/>
</dbReference>
<organism evidence="10 11">
    <name type="scientific">Periplaneta americana</name>
    <name type="common">American cockroach</name>
    <name type="synonym">Blatta americana</name>
    <dbReference type="NCBI Taxonomy" id="6978"/>
    <lineage>
        <taxon>Eukaryota</taxon>
        <taxon>Metazoa</taxon>
        <taxon>Ecdysozoa</taxon>
        <taxon>Arthropoda</taxon>
        <taxon>Hexapoda</taxon>
        <taxon>Insecta</taxon>
        <taxon>Pterygota</taxon>
        <taxon>Neoptera</taxon>
        <taxon>Polyneoptera</taxon>
        <taxon>Dictyoptera</taxon>
        <taxon>Blattodea</taxon>
        <taxon>Blattoidea</taxon>
        <taxon>Blattidae</taxon>
        <taxon>Blattinae</taxon>
        <taxon>Periplaneta</taxon>
    </lineage>
</organism>
<feature type="domain" description="Ammonium transporter AmtB-like" evidence="9">
    <location>
        <begin position="31"/>
        <end position="310"/>
    </location>
</feature>
<evidence type="ECO:0000256" key="5">
    <source>
        <dbReference type="ARBA" id="ARBA00022989"/>
    </source>
</evidence>
<feature type="transmembrane region" description="Helical" evidence="8">
    <location>
        <begin position="223"/>
        <end position="241"/>
    </location>
</feature>
<evidence type="ECO:0000256" key="6">
    <source>
        <dbReference type="ARBA" id="ARBA00023136"/>
    </source>
</evidence>
<feature type="transmembrane region" description="Helical" evidence="8">
    <location>
        <begin position="99"/>
        <end position="120"/>
    </location>
</feature>
<dbReference type="EMBL" id="JAJSOF020000009">
    <property type="protein sequence ID" value="KAJ4445500.1"/>
    <property type="molecule type" value="Genomic_DNA"/>
</dbReference>
<dbReference type="InterPro" id="IPR024041">
    <property type="entry name" value="NH4_transpt_AmtB-like_dom"/>
</dbReference>
<evidence type="ECO:0000256" key="1">
    <source>
        <dbReference type="ARBA" id="ARBA00004141"/>
    </source>
</evidence>